<proteinExistence type="predicted"/>
<gene>
    <name evidence="3" type="ORF">EG849_00740</name>
</gene>
<accession>A0A3P3WFZ9</accession>
<dbReference type="RefSeq" id="WP_125011172.1">
    <property type="nucleotide sequence ID" value="NZ_RQVR01000001.1"/>
</dbReference>
<dbReference type="EMBL" id="RQVR01000001">
    <property type="protein sequence ID" value="RRJ94030.1"/>
    <property type="molecule type" value="Genomic_DNA"/>
</dbReference>
<dbReference type="Proteomes" id="UP000271937">
    <property type="component" value="Unassembled WGS sequence"/>
</dbReference>
<organism evidence="3 4">
    <name type="scientific">Flavobacterium macacae</name>
    <dbReference type="NCBI Taxonomy" id="2488993"/>
    <lineage>
        <taxon>Bacteria</taxon>
        <taxon>Pseudomonadati</taxon>
        <taxon>Bacteroidota</taxon>
        <taxon>Flavobacteriia</taxon>
        <taxon>Flavobacteriales</taxon>
        <taxon>Flavobacteriaceae</taxon>
        <taxon>Flavobacterium</taxon>
    </lineage>
</organism>
<evidence type="ECO:0000256" key="2">
    <source>
        <dbReference type="SAM" id="MobiDB-lite"/>
    </source>
</evidence>
<keyword evidence="1" id="KW-0175">Coiled coil</keyword>
<evidence type="ECO:0000313" key="3">
    <source>
        <dbReference type="EMBL" id="RRJ94030.1"/>
    </source>
</evidence>
<evidence type="ECO:0000313" key="4">
    <source>
        <dbReference type="Proteomes" id="UP000271937"/>
    </source>
</evidence>
<name>A0A3P3WFZ9_9FLAO</name>
<comment type="caution">
    <text evidence="3">The sequence shown here is derived from an EMBL/GenBank/DDBJ whole genome shotgun (WGS) entry which is preliminary data.</text>
</comment>
<feature type="coiled-coil region" evidence="1">
    <location>
        <begin position="145"/>
        <end position="176"/>
    </location>
</feature>
<dbReference type="AlphaFoldDB" id="A0A3P3WFZ9"/>
<evidence type="ECO:0000256" key="1">
    <source>
        <dbReference type="SAM" id="Coils"/>
    </source>
</evidence>
<feature type="compositionally biased region" description="Polar residues" evidence="2">
    <location>
        <begin position="195"/>
        <end position="207"/>
    </location>
</feature>
<keyword evidence="4" id="KW-1185">Reference proteome</keyword>
<sequence>MRIYPYLLIALFSVFVSCKDDESARLEANEKVSKKNEQIFEIINKAWVFNSPQPSPALQNRIQNWSEWRLFISELEQKPKSSIGAFQQKAKTLSLKVNDLQNHIPASFNKPEIISRIMTLSTKIKSLDLYINLSYVQDQKVIKLIPEINEELASLQSQMEEIIKKSEIRLEEGEAEMLRSVRDSIVKTAPEAPINLQQQKPSNTRGNSGIVPNLDPKQNR</sequence>
<dbReference type="PROSITE" id="PS51257">
    <property type="entry name" value="PROKAR_LIPOPROTEIN"/>
    <property type="match status" value="1"/>
</dbReference>
<evidence type="ECO:0008006" key="5">
    <source>
        <dbReference type="Google" id="ProtNLM"/>
    </source>
</evidence>
<feature type="region of interest" description="Disordered" evidence="2">
    <location>
        <begin position="189"/>
        <end position="220"/>
    </location>
</feature>
<reference evidence="3 4" key="1">
    <citation type="submission" date="2018-11" db="EMBL/GenBank/DDBJ databases">
        <title>Flavobacterium sp. nov., YIM 102600 draft genome.</title>
        <authorList>
            <person name="Li G."/>
            <person name="Jiang Y."/>
        </authorList>
    </citation>
    <scope>NUCLEOTIDE SEQUENCE [LARGE SCALE GENOMIC DNA]</scope>
    <source>
        <strain evidence="3 4">YIM 102600</strain>
    </source>
</reference>
<protein>
    <recommendedName>
        <fullName evidence="5">Lipoprotein</fullName>
    </recommendedName>
</protein>
<dbReference type="OrthoDB" id="1443728at2"/>